<dbReference type="PROSITE" id="PS00652">
    <property type="entry name" value="TNFR_NGFR_1"/>
    <property type="match status" value="2"/>
</dbReference>
<feature type="domain" description="TNFR-Cys" evidence="13">
    <location>
        <begin position="185"/>
        <end position="225"/>
    </location>
</feature>
<dbReference type="GO" id="GO:0005886">
    <property type="term" value="C:plasma membrane"/>
    <property type="evidence" value="ECO:0000318"/>
    <property type="project" value="GO_Central"/>
</dbReference>
<evidence type="ECO:0000256" key="5">
    <source>
        <dbReference type="ARBA" id="ARBA00023136"/>
    </source>
</evidence>
<evidence type="ECO:0000313" key="15">
    <source>
        <dbReference type="RefSeq" id="XP_041428574.1"/>
    </source>
</evidence>
<feature type="repeat" description="TNFR-Cys" evidence="9">
    <location>
        <begin position="185"/>
        <end position="225"/>
    </location>
</feature>
<dbReference type="PANTHER" id="PTHR12120:SF8">
    <property type="entry name" value="TUMOR NECROSIS FACTOR RECEPTOR SUPERFAMILY MEMBER 27"/>
    <property type="match status" value="1"/>
</dbReference>
<dbReference type="OrthoDB" id="10017617at2759"/>
<keyword evidence="4 11" id="KW-1133">Transmembrane helix</keyword>
<sequence length="516" mass="55811">MLLAAAFTLFLGCGGGEDFMSLLSCRTCAGGQVRACRQWRPTAGLSSSTNWSHTVSQAGSLNTSETQLRDMCLTFWDRGCEVLVGGWRDLENICTANSGVLYGVHQADRDSDADFHCQSAVAHDAYTPALLPSLPNRGLMFNSASGCLESEFEDANGNCVPCFQCGPGQELSEDCGSERDLRCVPCRPGRYKEDRGHQRCLRCLPCHIINRVLKANCTPTINSVCGECLPGFYSKTRIGGLQELECFPCTAHTPSTESQCHPKVGPYKPVSTPSPHRDPVVLVAVIATALSLVVVALVTFSVICCGQFFKSQCQRAFLRSQDFAGQPRTMEERPVTHGNMHSPCEERPVPPCCFGAPETCRQMQGRLEEIHAASDGAPSSTHGPCNIVNPKQPSVELCVLPPDSVKPYYARSVSETQPLIRNSGCSDCFNSCGPSQEPQNTPALSCASEQQHWSHAPVECTELDLQNFSDSTGSPHQSELSEGALPAPAAPTVRAQEEPTARPQSYQTMGCEDPVL</sequence>
<dbReference type="Proteomes" id="UP000186698">
    <property type="component" value="Chromosome 8L"/>
</dbReference>
<dbReference type="SUPFAM" id="SSF57586">
    <property type="entry name" value="TNF receptor-like"/>
    <property type="match status" value="1"/>
</dbReference>
<feature type="signal peptide" evidence="12">
    <location>
        <begin position="1"/>
        <end position="16"/>
    </location>
</feature>
<dbReference type="GO" id="GO:0043123">
    <property type="term" value="P:positive regulation of canonical NF-kappaB signal transduction"/>
    <property type="evidence" value="ECO:0000318"/>
    <property type="project" value="GO_Central"/>
</dbReference>
<keyword evidence="12" id="KW-0732">Signal</keyword>
<evidence type="ECO:0000256" key="8">
    <source>
        <dbReference type="ARBA" id="ARBA00023180"/>
    </source>
</evidence>
<dbReference type="GO" id="GO:0046330">
    <property type="term" value="P:positive regulation of JNK cascade"/>
    <property type="evidence" value="ECO:0000318"/>
    <property type="project" value="GO_Central"/>
</dbReference>
<keyword evidence="3" id="KW-0677">Repeat</keyword>
<evidence type="ECO:0000256" key="9">
    <source>
        <dbReference type="PROSITE-ProRule" id="PRU00206"/>
    </source>
</evidence>
<keyword evidence="6 9" id="KW-1015">Disulfide bond</keyword>
<dbReference type="PROSITE" id="PS50050">
    <property type="entry name" value="TNFR_NGFR_2"/>
    <property type="match status" value="2"/>
</dbReference>
<evidence type="ECO:0000256" key="4">
    <source>
        <dbReference type="ARBA" id="ARBA00022989"/>
    </source>
</evidence>
<keyword evidence="7 15" id="KW-0675">Receptor</keyword>
<accession>A0A8J1LHN8</accession>
<evidence type="ECO:0000313" key="14">
    <source>
        <dbReference type="Proteomes" id="UP000186698"/>
    </source>
</evidence>
<feature type="region of interest" description="Disordered" evidence="10">
    <location>
        <begin position="466"/>
        <end position="516"/>
    </location>
</feature>
<organism evidence="14 15">
    <name type="scientific">Xenopus laevis</name>
    <name type="common">African clawed frog</name>
    <dbReference type="NCBI Taxonomy" id="8355"/>
    <lineage>
        <taxon>Eukaryota</taxon>
        <taxon>Metazoa</taxon>
        <taxon>Chordata</taxon>
        <taxon>Craniata</taxon>
        <taxon>Vertebrata</taxon>
        <taxon>Euteleostomi</taxon>
        <taxon>Amphibia</taxon>
        <taxon>Batrachia</taxon>
        <taxon>Anura</taxon>
        <taxon>Pipoidea</taxon>
        <taxon>Pipidae</taxon>
        <taxon>Xenopodinae</taxon>
        <taxon>Xenopus</taxon>
        <taxon>Xenopus</taxon>
    </lineage>
</organism>
<proteinExistence type="predicted"/>
<feature type="compositionally biased region" description="Polar residues" evidence="10">
    <location>
        <begin position="466"/>
        <end position="480"/>
    </location>
</feature>
<comment type="caution">
    <text evidence="9">Lacks conserved residue(s) required for the propagation of feature annotation.</text>
</comment>
<dbReference type="RefSeq" id="XP_041428574.1">
    <property type="nucleotide sequence ID" value="XM_041572640.1"/>
</dbReference>
<feature type="chain" id="PRO_5035263474" evidence="12">
    <location>
        <begin position="17"/>
        <end position="516"/>
    </location>
</feature>
<evidence type="ECO:0000259" key="13">
    <source>
        <dbReference type="PROSITE" id="PS50050"/>
    </source>
</evidence>
<gene>
    <name evidence="15" type="primary">eda2r.L</name>
</gene>
<protein>
    <submittedName>
        <fullName evidence="15">Tumor necrosis factor receptor superfamily member 27 isoform X1</fullName>
    </submittedName>
</protein>
<feature type="domain" description="TNFR-Cys" evidence="13">
    <location>
        <begin position="146"/>
        <end position="183"/>
    </location>
</feature>
<evidence type="ECO:0000256" key="6">
    <source>
        <dbReference type="ARBA" id="ARBA00023157"/>
    </source>
</evidence>
<dbReference type="CTD" id="108704520"/>
<evidence type="ECO:0000256" key="7">
    <source>
        <dbReference type="ARBA" id="ARBA00023170"/>
    </source>
</evidence>
<dbReference type="AlphaFoldDB" id="A0A8J1LHN8"/>
<dbReference type="Pfam" id="PF00020">
    <property type="entry name" value="TNFR_c6"/>
    <property type="match status" value="1"/>
</dbReference>
<keyword evidence="2 11" id="KW-0812">Transmembrane</keyword>
<dbReference type="SMART" id="SM00208">
    <property type="entry name" value="TNFR"/>
    <property type="match status" value="2"/>
</dbReference>
<evidence type="ECO:0000256" key="2">
    <source>
        <dbReference type="ARBA" id="ARBA00022692"/>
    </source>
</evidence>
<dbReference type="InterPro" id="IPR047526">
    <property type="entry name" value="TNR19/27/EDAR"/>
</dbReference>
<keyword evidence="14" id="KW-1185">Reference proteome</keyword>
<feature type="disulfide bond" evidence="9">
    <location>
        <begin position="165"/>
        <end position="183"/>
    </location>
</feature>
<evidence type="ECO:0000256" key="11">
    <source>
        <dbReference type="SAM" id="Phobius"/>
    </source>
</evidence>
<dbReference type="GO" id="GO:0038023">
    <property type="term" value="F:signaling receptor activity"/>
    <property type="evidence" value="ECO:0000318"/>
    <property type="project" value="GO_Central"/>
</dbReference>
<evidence type="ECO:0000256" key="12">
    <source>
        <dbReference type="SAM" id="SignalP"/>
    </source>
</evidence>
<dbReference type="GeneID" id="108704520"/>
<feature type="repeat" description="TNFR-Cys" evidence="9">
    <location>
        <begin position="146"/>
        <end position="183"/>
    </location>
</feature>
<dbReference type="InterPro" id="IPR001368">
    <property type="entry name" value="TNFR/NGFR_Cys_rich_reg"/>
</dbReference>
<keyword evidence="8" id="KW-0325">Glycoprotein</keyword>
<comment type="subcellular location">
    <subcellularLocation>
        <location evidence="1">Membrane</location>
        <topology evidence="1">Single-pass membrane protein</topology>
    </subcellularLocation>
</comment>
<name>A0A8J1LHN8_XENLA</name>
<evidence type="ECO:0000256" key="3">
    <source>
        <dbReference type="ARBA" id="ARBA00022737"/>
    </source>
</evidence>
<feature type="transmembrane region" description="Helical" evidence="11">
    <location>
        <begin position="280"/>
        <end position="309"/>
    </location>
</feature>
<reference evidence="15" key="1">
    <citation type="submission" date="2025-08" db="UniProtKB">
        <authorList>
            <consortium name="RefSeq"/>
        </authorList>
    </citation>
    <scope>IDENTIFICATION</scope>
    <source>
        <strain evidence="15">J_2021</strain>
        <tissue evidence="15">Erythrocytes</tissue>
    </source>
</reference>
<evidence type="ECO:0000256" key="1">
    <source>
        <dbReference type="ARBA" id="ARBA00004167"/>
    </source>
</evidence>
<dbReference type="Gene3D" id="2.10.50.10">
    <property type="entry name" value="Tumor Necrosis Factor Receptor, subunit A, domain 2"/>
    <property type="match status" value="2"/>
</dbReference>
<keyword evidence="5 11" id="KW-0472">Membrane</keyword>
<dbReference type="PANTHER" id="PTHR12120">
    <property type="entry name" value="TNFR-CYS DOMAIN-CONTAINING PROTEIN"/>
    <property type="match status" value="1"/>
</dbReference>
<evidence type="ECO:0000256" key="10">
    <source>
        <dbReference type="SAM" id="MobiDB-lite"/>
    </source>
</evidence>
<feature type="disulfide bond" evidence="9">
    <location>
        <begin position="162"/>
        <end position="175"/>
    </location>
</feature>